<evidence type="ECO:0000259" key="1">
    <source>
        <dbReference type="Pfam" id="PF13598"/>
    </source>
</evidence>
<dbReference type="InterPro" id="IPR025554">
    <property type="entry name" value="DUF4140"/>
</dbReference>
<organism evidence="3 4">
    <name type="scientific">Hypholoma sublateritium (strain FD-334 SS-4)</name>
    <dbReference type="NCBI Taxonomy" id="945553"/>
    <lineage>
        <taxon>Eukaryota</taxon>
        <taxon>Fungi</taxon>
        <taxon>Dikarya</taxon>
        <taxon>Basidiomycota</taxon>
        <taxon>Agaricomycotina</taxon>
        <taxon>Agaricomycetes</taxon>
        <taxon>Agaricomycetidae</taxon>
        <taxon>Agaricales</taxon>
        <taxon>Agaricineae</taxon>
        <taxon>Strophariaceae</taxon>
        <taxon>Hypholoma</taxon>
    </lineage>
</organism>
<dbReference type="PANTHER" id="PTHR31005:SF8">
    <property type="entry name" value="DUF4139 DOMAIN-CONTAINING PROTEIN"/>
    <property type="match status" value="1"/>
</dbReference>
<sequence>MALLAETTPADAHLVELDTTTDSRITNVSLYSSKAEVSRLYKLTPVAGANKLVISGLPNALENDTLRVEGRGSGTIHDVSVAYAHPVKPLTTSNVLTALIAKKEEHQLAIGRCKRCLEGLQKYLDTLNVQHVDVTQLATIMETYEMTTKTFETRIIALEKEFGEVEKAMAVERARLQGQRTTNGELRTVATVGFFAENNGDVEIQLIYVVGCATWNATYDVRVSTEAKETPVHIMYKASITQSTGESWTNVPLTLETATPTFGVALPPITPWKLSIHKPHVPPKGNNLNTFKQRVVSALGVEKDSESFNESSIDDDVDYLDDSPSYSFAQVTSKGDLSATYLVPGPITVPSDGNKHCFTIREFDLFGQLTWVSIPKHDTRTRLTARVHNNSQFTLIPGKANVYVDGNFISTIDLPSVGPGEVFTCPLGIDQSIRTVYHPRLSKETKTGFYGKTTTTLFSQHITVYNTKLAPVDGLTVIEQIPVSEDSQITVALKSPDLALRPAAPGEARVAPLASTSHPPT</sequence>
<protein>
    <recommendedName>
        <fullName evidence="5">DUF4139 domain-containing protein</fullName>
    </recommendedName>
</protein>
<dbReference type="Proteomes" id="UP000054270">
    <property type="component" value="Unassembled WGS sequence"/>
</dbReference>
<accession>A0A0D2PWB7</accession>
<evidence type="ECO:0008006" key="5">
    <source>
        <dbReference type="Google" id="ProtNLM"/>
    </source>
</evidence>
<dbReference type="OrthoDB" id="10068793at2759"/>
<dbReference type="Pfam" id="PF13598">
    <property type="entry name" value="DUF4139"/>
    <property type="match status" value="1"/>
</dbReference>
<dbReference type="InterPro" id="IPR011935">
    <property type="entry name" value="CHP02231"/>
</dbReference>
<dbReference type="Pfam" id="PF13600">
    <property type="entry name" value="DUF4140"/>
    <property type="match status" value="1"/>
</dbReference>
<proteinExistence type="predicted"/>
<evidence type="ECO:0000313" key="4">
    <source>
        <dbReference type="Proteomes" id="UP000054270"/>
    </source>
</evidence>
<dbReference type="PANTHER" id="PTHR31005">
    <property type="entry name" value="DUF4139 DOMAIN-CONTAINING PROTEIN"/>
    <property type="match status" value="1"/>
</dbReference>
<gene>
    <name evidence="3" type="ORF">HYPSUDRAFT_573677</name>
</gene>
<dbReference type="STRING" id="945553.A0A0D2PWB7"/>
<feature type="domain" description="DUF4140" evidence="2">
    <location>
        <begin position="28"/>
        <end position="126"/>
    </location>
</feature>
<dbReference type="NCBIfam" id="TIGR02231">
    <property type="entry name" value="mucoidy inhibitor MuiA family protein"/>
    <property type="match status" value="1"/>
</dbReference>
<keyword evidence="4" id="KW-1185">Reference proteome</keyword>
<evidence type="ECO:0000313" key="3">
    <source>
        <dbReference type="EMBL" id="KJA23775.1"/>
    </source>
</evidence>
<dbReference type="InterPro" id="IPR037291">
    <property type="entry name" value="DUF4139"/>
</dbReference>
<feature type="domain" description="DUF4139" evidence="1">
    <location>
        <begin position="204"/>
        <end position="497"/>
    </location>
</feature>
<evidence type="ECO:0000259" key="2">
    <source>
        <dbReference type="Pfam" id="PF13600"/>
    </source>
</evidence>
<dbReference type="EMBL" id="KN817541">
    <property type="protein sequence ID" value="KJA23775.1"/>
    <property type="molecule type" value="Genomic_DNA"/>
</dbReference>
<name>A0A0D2PWB7_HYPSF</name>
<dbReference type="AlphaFoldDB" id="A0A0D2PWB7"/>
<reference evidence="4" key="1">
    <citation type="submission" date="2014-04" db="EMBL/GenBank/DDBJ databases">
        <title>Evolutionary Origins and Diversification of the Mycorrhizal Mutualists.</title>
        <authorList>
            <consortium name="DOE Joint Genome Institute"/>
            <consortium name="Mycorrhizal Genomics Consortium"/>
            <person name="Kohler A."/>
            <person name="Kuo A."/>
            <person name="Nagy L.G."/>
            <person name="Floudas D."/>
            <person name="Copeland A."/>
            <person name="Barry K.W."/>
            <person name="Cichocki N."/>
            <person name="Veneault-Fourrey C."/>
            <person name="LaButti K."/>
            <person name="Lindquist E.A."/>
            <person name="Lipzen A."/>
            <person name="Lundell T."/>
            <person name="Morin E."/>
            <person name="Murat C."/>
            <person name="Riley R."/>
            <person name="Ohm R."/>
            <person name="Sun H."/>
            <person name="Tunlid A."/>
            <person name="Henrissat B."/>
            <person name="Grigoriev I.V."/>
            <person name="Hibbett D.S."/>
            <person name="Martin F."/>
        </authorList>
    </citation>
    <scope>NUCLEOTIDE SEQUENCE [LARGE SCALE GENOMIC DNA]</scope>
    <source>
        <strain evidence="4">FD-334 SS-4</strain>
    </source>
</reference>